<dbReference type="Pfam" id="PF01535">
    <property type="entry name" value="PPR"/>
    <property type="match status" value="1"/>
</dbReference>
<dbReference type="Gene3D" id="1.25.40.10">
    <property type="entry name" value="Tetratricopeptide repeat domain"/>
    <property type="match status" value="1"/>
</dbReference>
<evidence type="ECO:0000313" key="3">
    <source>
        <dbReference type="EMBL" id="MBW81638.1"/>
    </source>
</evidence>
<dbReference type="InterPro" id="IPR002885">
    <property type="entry name" value="PPR_rpt"/>
</dbReference>
<feature type="repeat" description="PPR" evidence="2">
    <location>
        <begin position="119"/>
        <end position="153"/>
    </location>
</feature>
<evidence type="ECO:0000256" key="1">
    <source>
        <dbReference type="ARBA" id="ARBA00022737"/>
    </source>
</evidence>
<evidence type="ECO:0000256" key="2">
    <source>
        <dbReference type="PROSITE-ProRule" id="PRU00708"/>
    </source>
</evidence>
<name>A0A2P2IKA9_RHIMU</name>
<dbReference type="PROSITE" id="PS51375">
    <property type="entry name" value="PPR"/>
    <property type="match status" value="2"/>
</dbReference>
<dbReference type="PANTHER" id="PTHR47594:SF5">
    <property type="entry name" value="PENTACOTRIPEPTIDE-REPEAT REGION OF PRORP DOMAIN-CONTAINING PROTEIN"/>
    <property type="match status" value="1"/>
</dbReference>
<dbReference type="NCBIfam" id="TIGR00756">
    <property type="entry name" value="PPR"/>
    <property type="match status" value="2"/>
</dbReference>
<dbReference type="GO" id="GO:0000373">
    <property type="term" value="P:Group II intron splicing"/>
    <property type="evidence" value="ECO:0007669"/>
    <property type="project" value="InterPro"/>
</dbReference>
<keyword evidence="1" id="KW-0677">Repeat</keyword>
<dbReference type="AlphaFoldDB" id="A0A2P2IKA9"/>
<protein>
    <recommendedName>
        <fullName evidence="4">Pentatricopeptide repeat-containing protein</fullName>
    </recommendedName>
</protein>
<dbReference type="GO" id="GO:0009658">
    <property type="term" value="P:chloroplast organization"/>
    <property type="evidence" value="ECO:0007669"/>
    <property type="project" value="InterPro"/>
</dbReference>
<sequence>MMKSSLIGTVKFNFFAQPKFQEILEKPHLGSSIVTCRLRKQPRKTGWRTKRISTEAIQVVQSLKLAKASRLQEVFDAKLKRLVKDDLLDTLEVLQSQNELDLALKVFEHVQKEVWYKPELSLFHHMILMLGRNKLIEMAEEFFSKIEKEGLKPDTRAFTEMIGAYLQVDMIEKAMGMYERMKASGCAPDELTFTILIRNLEDAGKEELAASIKKECGDYMDYPQKFIEELERKKDARRKWLKLV</sequence>
<dbReference type="InterPro" id="IPR011990">
    <property type="entry name" value="TPR-like_helical_dom_sf"/>
</dbReference>
<dbReference type="GO" id="GO:0003723">
    <property type="term" value="F:RNA binding"/>
    <property type="evidence" value="ECO:0007669"/>
    <property type="project" value="InterPro"/>
</dbReference>
<feature type="repeat" description="PPR" evidence="2">
    <location>
        <begin position="154"/>
        <end position="188"/>
    </location>
</feature>
<evidence type="ECO:0008006" key="4">
    <source>
        <dbReference type="Google" id="ProtNLM"/>
    </source>
</evidence>
<dbReference type="Pfam" id="PF13041">
    <property type="entry name" value="PPR_2"/>
    <property type="match status" value="1"/>
</dbReference>
<reference evidence="3" key="1">
    <citation type="submission" date="2018-02" db="EMBL/GenBank/DDBJ databases">
        <title>Rhizophora mucronata_Transcriptome.</title>
        <authorList>
            <person name="Meera S.P."/>
            <person name="Sreeshan A."/>
            <person name="Augustine A."/>
        </authorList>
    </citation>
    <scope>NUCLEOTIDE SEQUENCE</scope>
    <source>
        <tissue evidence="3">Leaf</tissue>
    </source>
</reference>
<dbReference type="InterPro" id="IPR044190">
    <property type="entry name" value="THA8-like"/>
</dbReference>
<proteinExistence type="predicted"/>
<accession>A0A2P2IKA9</accession>
<organism evidence="3">
    <name type="scientific">Rhizophora mucronata</name>
    <name type="common">Asiatic mangrove</name>
    <dbReference type="NCBI Taxonomy" id="61149"/>
    <lineage>
        <taxon>Eukaryota</taxon>
        <taxon>Viridiplantae</taxon>
        <taxon>Streptophyta</taxon>
        <taxon>Embryophyta</taxon>
        <taxon>Tracheophyta</taxon>
        <taxon>Spermatophyta</taxon>
        <taxon>Magnoliopsida</taxon>
        <taxon>eudicotyledons</taxon>
        <taxon>Gunneridae</taxon>
        <taxon>Pentapetalae</taxon>
        <taxon>rosids</taxon>
        <taxon>fabids</taxon>
        <taxon>Malpighiales</taxon>
        <taxon>Rhizophoraceae</taxon>
        <taxon>Rhizophora</taxon>
    </lineage>
</organism>
<dbReference type="PANTHER" id="PTHR47594">
    <property type="entry name" value="PPR CONTAINING PLANT-LIKE PROTEIN"/>
    <property type="match status" value="1"/>
</dbReference>
<dbReference type="EMBL" id="GGEC01001155">
    <property type="protein sequence ID" value="MBW81638.1"/>
    <property type="molecule type" value="Transcribed_RNA"/>
</dbReference>